<dbReference type="AlphaFoldDB" id="A0A9K3KCW2"/>
<reference evidence="2" key="2">
    <citation type="submission" date="2021-04" db="EMBL/GenBank/DDBJ databases">
        <authorList>
            <person name="Podell S."/>
        </authorList>
    </citation>
    <scope>NUCLEOTIDE SEQUENCE</scope>
    <source>
        <strain evidence="2">Hildebrandi</strain>
    </source>
</reference>
<comment type="caution">
    <text evidence="2">The sequence shown here is derived from an EMBL/GenBank/DDBJ whole genome shotgun (WGS) entry which is preliminary data.</text>
</comment>
<name>A0A9K3KCW2_9STRA</name>
<protein>
    <submittedName>
        <fullName evidence="2">Uncharacterized protein</fullName>
    </submittedName>
</protein>
<accession>A0A9K3KCW2</accession>
<keyword evidence="1" id="KW-0472">Membrane</keyword>
<feature type="transmembrane region" description="Helical" evidence="1">
    <location>
        <begin position="12"/>
        <end position="31"/>
    </location>
</feature>
<keyword evidence="3" id="KW-1185">Reference proteome</keyword>
<organism evidence="2 3">
    <name type="scientific">Nitzschia inconspicua</name>
    <dbReference type="NCBI Taxonomy" id="303405"/>
    <lineage>
        <taxon>Eukaryota</taxon>
        <taxon>Sar</taxon>
        <taxon>Stramenopiles</taxon>
        <taxon>Ochrophyta</taxon>
        <taxon>Bacillariophyta</taxon>
        <taxon>Bacillariophyceae</taxon>
        <taxon>Bacillariophycidae</taxon>
        <taxon>Bacillariales</taxon>
        <taxon>Bacillariaceae</taxon>
        <taxon>Nitzschia</taxon>
    </lineage>
</organism>
<sequence>MDKHPRRQPFRLLHSAAFVLLSIFFITRITFRVSPFNRETDQLLIQQAATMMIPQEKDKNAIVEKRKITVPNVPPVPTVPQHYPRLILGHSTGHTASYSIHNAITLPGCPWSRQDKTKLEMENLDNNTISSINIHLDSQSTRPLLLMPKFEWTGPGERRWKHGWLNETSSERSCKLTEKHLFRKLFEYIHRVQTPDNTTQSTVHHKKTKSKNDEIIDMSNTIFMDMGHFHNRGHVLECLAYMLQQKLTLIRIRRNRHQIANSFAAKFETPCIRDHEHIVLPPPPNNTRGRRKRIAPGLAICPRSGEKVGPVYLKVPGGDTVWDDILTPFQRFLCHQPSWK</sequence>
<keyword evidence="1" id="KW-0812">Transmembrane</keyword>
<dbReference type="EMBL" id="JAGRRH010000026">
    <property type="protein sequence ID" value="KAG7341061.1"/>
    <property type="molecule type" value="Genomic_DNA"/>
</dbReference>
<keyword evidence="1" id="KW-1133">Transmembrane helix</keyword>
<proteinExistence type="predicted"/>
<evidence type="ECO:0000256" key="1">
    <source>
        <dbReference type="SAM" id="Phobius"/>
    </source>
</evidence>
<dbReference type="Proteomes" id="UP000693970">
    <property type="component" value="Unassembled WGS sequence"/>
</dbReference>
<gene>
    <name evidence="2" type="ORF">IV203_023012</name>
</gene>
<dbReference type="OrthoDB" id="54442at2759"/>
<reference evidence="2" key="1">
    <citation type="journal article" date="2021" name="Sci. Rep.">
        <title>Diploid genomic architecture of Nitzschia inconspicua, an elite biomass production diatom.</title>
        <authorList>
            <person name="Oliver A."/>
            <person name="Podell S."/>
            <person name="Pinowska A."/>
            <person name="Traller J.C."/>
            <person name="Smith S.R."/>
            <person name="McClure R."/>
            <person name="Beliaev A."/>
            <person name="Bohutskyi P."/>
            <person name="Hill E.A."/>
            <person name="Rabines A."/>
            <person name="Zheng H."/>
            <person name="Allen L.Z."/>
            <person name="Kuo A."/>
            <person name="Grigoriev I.V."/>
            <person name="Allen A.E."/>
            <person name="Hazlebeck D."/>
            <person name="Allen E.E."/>
        </authorList>
    </citation>
    <scope>NUCLEOTIDE SEQUENCE</scope>
    <source>
        <strain evidence="2">Hildebrandi</strain>
    </source>
</reference>
<evidence type="ECO:0000313" key="3">
    <source>
        <dbReference type="Proteomes" id="UP000693970"/>
    </source>
</evidence>
<evidence type="ECO:0000313" key="2">
    <source>
        <dbReference type="EMBL" id="KAG7341061.1"/>
    </source>
</evidence>